<keyword evidence="5" id="KW-1185">Reference proteome</keyword>
<reference evidence="4 5" key="1">
    <citation type="journal article" date="2007" name="Proc. Natl. Acad. Sci. U.S.A.">
        <title>The genome of Syntrophus aciditrophicus: life at the thermodynamic limit of microbial growth.</title>
        <authorList>
            <person name="McInerney M.J."/>
            <person name="Rohlin L."/>
            <person name="Mouttaki H."/>
            <person name="Kim U."/>
            <person name="Krupp R.S."/>
            <person name="Rios-Hernandez L."/>
            <person name="Sieber J."/>
            <person name="Struchtemeyer C.G."/>
            <person name="Bhattacharyya A."/>
            <person name="Campbell J.W."/>
            <person name="Gunsalus R.P."/>
        </authorList>
    </citation>
    <scope>NUCLEOTIDE SEQUENCE [LARGE SCALE GENOMIC DNA]</scope>
    <source>
        <strain evidence="4 5">SB</strain>
    </source>
</reference>
<feature type="region of interest" description="Disordered" evidence="1">
    <location>
        <begin position="161"/>
        <end position="186"/>
    </location>
</feature>
<evidence type="ECO:0000313" key="5">
    <source>
        <dbReference type="Proteomes" id="UP000001933"/>
    </source>
</evidence>
<sequence length="373" mass="41886">MINRYHYRNTSFLILIIMILACAPAGAEGEWKQATGPRQWSFPRDHGNHPEFRTEWWYFTGNLIDAEGNRYGYQLTFFRHGIRQTAPMPSNPWSIRDVYPAHFAVTDVAGAKFSSAERISRSGPGLAGSKQGRMNVWNLNWFARMENGRIHIGARSGQTGLDLNLRPKKPPVLHDRNGLSRKGSRPGQASYYYSFTDLETTGNLETTGTGRRIQVNGTSWFDHEFGSNTLAEDQTGWDWFSLHFSDGRDLMIYFLRKKDGSLEKESSGTLVESNGISRHLDLSEIRIRTLRYWTSAKTGGRYPAGWQIDISSADLSVRLDPLLQDQELTTPGSTGVNYYEGAVTGKGLSQQKPVTCEGYIEMTGYAGSIGGLF</sequence>
<dbReference type="InterPro" id="IPR010791">
    <property type="entry name" value="AttH_dom"/>
</dbReference>
<dbReference type="SUPFAM" id="SSF159245">
    <property type="entry name" value="AttH-like"/>
    <property type="match status" value="1"/>
</dbReference>
<evidence type="ECO:0000256" key="2">
    <source>
        <dbReference type="SAM" id="SignalP"/>
    </source>
</evidence>
<gene>
    <name evidence="4" type="ORF">SYN_00747</name>
</gene>
<dbReference type="InterPro" id="IPR023374">
    <property type="entry name" value="AttH-like_dom_sf"/>
</dbReference>
<protein>
    <submittedName>
        <fullName evidence="4">Hypothetical exported protein</fullName>
    </submittedName>
</protein>
<dbReference type="KEGG" id="sat:SYN_00747"/>
<dbReference type="RefSeq" id="WP_011418067.1">
    <property type="nucleotide sequence ID" value="NC_007759.1"/>
</dbReference>
<dbReference type="STRING" id="56780.SYN_00747"/>
<name>Q2LVD5_SYNAS</name>
<feature type="domain" description="AttH" evidence="3">
    <location>
        <begin position="54"/>
        <end position="227"/>
    </location>
</feature>
<dbReference type="EMBL" id="CP000252">
    <property type="protein sequence ID" value="ABC78047.1"/>
    <property type="molecule type" value="Genomic_DNA"/>
</dbReference>
<evidence type="ECO:0000313" key="4">
    <source>
        <dbReference type="EMBL" id="ABC78047.1"/>
    </source>
</evidence>
<dbReference type="Gene3D" id="2.40.370.10">
    <property type="entry name" value="AttH-like domain"/>
    <property type="match status" value="2"/>
</dbReference>
<dbReference type="AlphaFoldDB" id="Q2LVD5"/>
<dbReference type="Pfam" id="PF17186">
    <property type="entry name" value="Lipocalin_9"/>
    <property type="match status" value="1"/>
</dbReference>
<proteinExistence type="predicted"/>
<feature type="chain" id="PRO_5004212478" evidence="2">
    <location>
        <begin position="28"/>
        <end position="373"/>
    </location>
</feature>
<accession>Q2LVD5</accession>
<dbReference type="PANTHER" id="PTHR38591">
    <property type="entry name" value="HYDROLASE"/>
    <property type="match status" value="1"/>
</dbReference>
<dbReference type="OrthoDB" id="9770826at2"/>
<organism evidence="4 5">
    <name type="scientific">Syntrophus aciditrophicus (strain SB)</name>
    <dbReference type="NCBI Taxonomy" id="56780"/>
    <lineage>
        <taxon>Bacteria</taxon>
        <taxon>Pseudomonadati</taxon>
        <taxon>Thermodesulfobacteriota</taxon>
        <taxon>Syntrophia</taxon>
        <taxon>Syntrophales</taxon>
        <taxon>Syntrophaceae</taxon>
        <taxon>Syntrophus</taxon>
    </lineage>
</organism>
<dbReference type="PROSITE" id="PS51257">
    <property type="entry name" value="PROKAR_LIPOPROTEIN"/>
    <property type="match status" value="1"/>
</dbReference>
<dbReference type="Proteomes" id="UP000001933">
    <property type="component" value="Chromosome"/>
</dbReference>
<keyword evidence="2" id="KW-0732">Signal</keyword>
<evidence type="ECO:0000259" key="3">
    <source>
        <dbReference type="Pfam" id="PF07143"/>
    </source>
</evidence>
<dbReference type="HOGENOM" id="CLU_040626_0_0_7"/>
<dbReference type="InParanoid" id="Q2LVD5"/>
<dbReference type="Pfam" id="PF07143">
    <property type="entry name" value="CrtC"/>
    <property type="match status" value="1"/>
</dbReference>
<dbReference type="eggNOG" id="COG5621">
    <property type="taxonomic scope" value="Bacteria"/>
</dbReference>
<dbReference type="PANTHER" id="PTHR38591:SF1">
    <property type="entry name" value="BLL1000 PROTEIN"/>
    <property type="match status" value="1"/>
</dbReference>
<evidence type="ECO:0000256" key="1">
    <source>
        <dbReference type="SAM" id="MobiDB-lite"/>
    </source>
</evidence>
<feature type="signal peptide" evidence="2">
    <location>
        <begin position="1"/>
        <end position="27"/>
    </location>
</feature>